<protein>
    <submittedName>
        <fullName evidence="2">Uncharacterized protein</fullName>
    </submittedName>
</protein>
<evidence type="ECO:0000256" key="1">
    <source>
        <dbReference type="SAM" id="MobiDB-lite"/>
    </source>
</evidence>
<organism evidence="2 3">
    <name type="scientific">Serendipita indica (strain DSM 11827)</name>
    <name type="common">Root endophyte fungus</name>
    <name type="synonym">Piriformospora indica</name>
    <dbReference type="NCBI Taxonomy" id="1109443"/>
    <lineage>
        <taxon>Eukaryota</taxon>
        <taxon>Fungi</taxon>
        <taxon>Dikarya</taxon>
        <taxon>Basidiomycota</taxon>
        <taxon>Agaricomycotina</taxon>
        <taxon>Agaricomycetes</taxon>
        <taxon>Sebacinales</taxon>
        <taxon>Serendipitaceae</taxon>
        <taxon>Serendipita</taxon>
    </lineage>
</organism>
<comment type="caution">
    <text evidence="2">The sequence shown here is derived from an EMBL/GenBank/DDBJ whole genome shotgun (WGS) entry which is preliminary data.</text>
</comment>
<feature type="region of interest" description="Disordered" evidence="1">
    <location>
        <begin position="1"/>
        <end position="24"/>
    </location>
</feature>
<reference evidence="2 3" key="1">
    <citation type="journal article" date="2011" name="PLoS Pathog.">
        <title>Endophytic Life Strategies Decoded by Genome and Transcriptome Analyses of the Mutualistic Root Symbiont Piriformospora indica.</title>
        <authorList>
            <person name="Zuccaro A."/>
            <person name="Lahrmann U."/>
            <person name="Guldener U."/>
            <person name="Langen G."/>
            <person name="Pfiffi S."/>
            <person name="Biedenkopf D."/>
            <person name="Wong P."/>
            <person name="Samans B."/>
            <person name="Grimm C."/>
            <person name="Basiewicz M."/>
            <person name="Murat C."/>
            <person name="Martin F."/>
            <person name="Kogel K.H."/>
        </authorList>
    </citation>
    <scope>NUCLEOTIDE SEQUENCE [LARGE SCALE GENOMIC DNA]</scope>
    <source>
        <strain evidence="2 3">DSM 11827</strain>
    </source>
</reference>
<evidence type="ECO:0000313" key="3">
    <source>
        <dbReference type="Proteomes" id="UP000007148"/>
    </source>
</evidence>
<dbReference type="EMBL" id="CAFZ01000695">
    <property type="protein sequence ID" value="CCA76316.1"/>
    <property type="molecule type" value="Genomic_DNA"/>
</dbReference>
<name>G4TYC3_SERID</name>
<evidence type="ECO:0000313" key="2">
    <source>
        <dbReference type="EMBL" id="CCA76316.1"/>
    </source>
</evidence>
<sequence>MHHLFARSPSPRGSTTYPSVYKPQHYSHDFGKKYNPNPRGHMKEQTFSALEPFFIAHSKTVMRLFHEFLVAGRPWTQSPSVDYFPNLRIYALNLMAQSMSTANAPSLSAIPAWRSSLRPITVILVEPQGSINLSESVDVIKQQLEVKGSYFVERFVLDRSWDDILRWRDESNSGFSKFLNEIQALHPLECPIFDRDLVRFAPGVL</sequence>
<proteinExistence type="predicted"/>
<dbReference type="AlphaFoldDB" id="G4TYC3"/>
<accession>G4TYC3</accession>
<dbReference type="InParanoid" id="G4TYC3"/>
<dbReference type="Proteomes" id="UP000007148">
    <property type="component" value="Unassembled WGS sequence"/>
</dbReference>
<gene>
    <name evidence="2" type="ORF">PIIN_10311</name>
</gene>
<keyword evidence="3" id="KW-1185">Reference proteome</keyword>
<dbReference type="HOGENOM" id="CLU_1337963_0_0_1"/>